<dbReference type="EMBL" id="JAGQLF010000029">
    <property type="protein sequence ID" value="MCA9386950.1"/>
    <property type="molecule type" value="Genomic_DNA"/>
</dbReference>
<dbReference type="Proteomes" id="UP000714915">
    <property type="component" value="Unassembled WGS sequence"/>
</dbReference>
<dbReference type="NCBIfam" id="NF047864">
    <property type="entry name" value="CBU_0592_membra"/>
    <property type="match status" value="1"/>
</dbReference>
<keyword evidence="1" id="KW-0472">Membrane</keyword>
<keyword evidence="1" id="KW-0812">Transmembrane</keyword>
<feature type="transmembrane region" description="Helical" evidence="1">
    <location>
        <begin position="6"/>
        <end position="22"/>
    </location>
</feature>
<dbReference type="InterPro" id="IPR058058">
    <property type="entry name" value="CBU_0592-like"/>
</dbReference>
<feature type="domain" description="CBU-0592-like" evidence="2">
    <location>
        <begin position="4"/>
        <end position="70"/>
    </location>
</feature>
<reference evidence="3" key="2">
    <citation type="journal article" date="2021" name="Microbiome">
        <title>Successional dynamics and alternative stable states in a saline activated sludge microbial community over 9 years.</title>
        <authorList>
            <person name="Wang Y."/>
            <person name="Ye J."/>
            <person name="Ju F."/>
            <person name="Liu L."/>
            <person name="Boyd J.A."/>
            <person name="Deng Y."/>
            <person name="Parks D.H."/>
            <person name="Jiang X."/>
            <person name="Yin X."/>
            <person name="Woodcroft B.J."/>
            <person name="Tyson G.W."/>
            <person name="Hugenholtz P."/>
            <person name="Polz M.F."/>
            <person name="Zhang T."/>
        </authorList>
    </citation>
    <scope>NUCLEOTIDE SEQUENCE</scope>
    <source>
        <strain evidence="3">HKST-UBA09</strain>
    </source>
</reference>
<organism evidence="3 4">
    <name type="scientific">Candidatus Dojkabacteria bacterium</name>
    <dbReference type="NCBI Taxonomy" id="2099670"/>
    <lineage>
        <taxon>Bacteria</taxon>
        <taxon>Candidatus Dojkabacteria</taxon>
    </lineage>
</organism>
<dbReference type="AlphaFoldDB" id="A0A955RLQ0"/>
<reference evidence="3" key="1">
    <citation type="submission" date="2020-04" db="EMBL/GenBank/DDBJ databases">
        <authorList>
            <person name="Zhang T."/>
        </authorList>
    </citation>
    <scope>NUCLEOTIDE SEQUENCE</scope>
    <source>
        <strain evidence="3">HKST-UBA09</strain>
    </source>
</reference>
<name>A0A955RLQ0_9BACT</name>
<gene>
    <name evidence="3" type="ORF">KC669_02860</name>
</gene>
<feature type="transmembrane region" description="Helical" evidence="1">
    <location>
        <begin position="34"/>
        <end position="52"/>
    </location>
</feature>
<evidence type="ECO:0000256" key="1">
    <source>
        <dbReference type="SAM" id="Phobius"/>
    </source>
</evidence>
<proteinExistence type="predicted"/>
<comment type="caution">
    <text evidence="3">The sequence shown here is derived from an EMBL/GenBank/DDBJ whole genome shotgun (WGS) entry which is preliminary data.</text>
</comment>
<evidence type="ECO:0000313" key="3">
    <source>
        <dbReference type="EMBL" id="MCA9386950.1"/>
    </source>
</evidence>
<sequence length="77" mass="8394">MNVIDLIGIVGAGLALLAFLLIQSEKITQKSLLYDILNALAGVLLVASGFHYETWPFVVLNLVWAGASIKDLIFSKY</sequence>
<keyword evidence="1" id="KW-1133">Transmembrane helix</keyword>
<dbReference type="Pfam" id="PF26604">
    <property type="entry name" value="CBU_0592"/>
    <property type="match status" value="1"/>
</dbReference>
<accession>A0A955RLQ0</accession>
<evidence type="ECO:0000259" key="2">
    <source>
        <dbReference type="Pfam" id="PF26604"/>
    </source>
</evidence>
<evidence type="ECO:0000313" key="4">
    <source>
        <dbReference type="Proteomes" id="UP000714915"/>
    </source>
</evidence>
<protein>
    <recommendedName>
        <fullName evidence="2">CBU-0592-like domain-containing protein</fullName>
    </recommendedName>
</protein>